<sequence>MGEGKCFVLAPQLAMSDWIESTLAVAGEDGSSSSSVDNSIGPGSERLKLKRSMVFVGTDHRNRLLLNYVCVGVVVGGGDGGDGDLNGDGDSRRRAGSNGSM</sequence>
<keyword evidence="3" id="KW-1185">Reference proteome</keyword>
<dbReference type="Proteomes" id="UP000735302">
    <property type="component" value="Unassembled WGS sequence"/>
</dbReference>
<gene>
    <name evidence="2" type="ORF">PoB_002634000</name>
</gene>
<feature type="region of interest" description="Disordered" evidence="1">
    <location>
        <begin position="78"/>
        <end position="101"/>
    </location>
</feature>
<proteinExistence type="predicted"/>
<name>A0AAV3ZYV2_9GAST</name>
<evidence type="ECO:0000313" key="2">
    <source>
        <dbReference type="EMBL" id="GFN99834.1"/>
    </source>
</evidence>
<dbReference type="AlphaFoldDB" id="A0AAV3ZYV2"/>
<evidence type="ECO:0000313" key="3">
    <source>
        <dbReference type="Proteomes" id="UP000735302"/>
    </source>
</evidence>
<reference evidence="2 3" key="1">
    <citation type="journal article" date="2021" name="Elife">
        <title>Chloroplast acquisition without the gene transfer in kleptoplastic sea slugs, Plakobranchus ocellatus.</title>
        <authorList>
            <person name="Maeda T."/>
            <person name="Takahashi S."/>
            <person name="Yoshida T."/>
            <person name="Shimamura S."/>
            <person name="Takaki Y."/>
            <person name="Nagai Y."/>
            <person name="Toyoda A."/>
            <person name="Suzuki Y."/>
            <person name="Arimoto A."/>
            <person name="Ishii H."/>
            <person name="Satoh N."/>
            <person name="Nishiyama T."/>
            <person name="Hasebe M."/>
            <person name="Maruyama T."/>
            <person name="Minagawa J."/>
            <person name="Obokata J."/>
            <person name="Shigenobu S."/>
        </authorList>
    </citation>
    <scope>NUCLEOTIDE SEQUENCE [LARGE SCALE GENOMIC DNA]</scope>
</reference>
<evidence type="ECO:0000256" key="1">
    <source>
        <dbReference type="SAM" id="MobiDB-lite"/>
    </source>
</evidence>
<comment type="caution">
    <text evidence="2">The sequence shown here is derived from an EMBL/GenBank/DDBJ whole genome shotgun (WGS) entry which is preliminary data.</text>
</comment>
<dbReference type="EMBL" id="BLXT01003024">
    <property type="protein sequence ID" value="GFN99834.1"/>
    <property type="molecule type" value="Genomic_DNA"/>
</dbReference>
<accession>A0AAV3ZYV2</accession>
<protein>
    <submittedName>
        <fullName evidence="2">Uncharacterized protein</fullName>
    </submittedName>
</protein>
<organism evidence="2 3">
    <name type="scientific">Plakobranchus ocellatus</name>
    <dbReference type="NCBI Taxonomy" id="259542"/>
    <lineage>
        <taxon>Eukaryota</taxon>
        <taxon>Metazoa</taxon>
        <taxon>Spiralia</taxon>
        <taxon>Lophotrochozoa</taxon>
        <taxon>Mollusca</taxon>
        <taxon>Gastropoda</taxon>
        <taxon>Heterobranchia</taxon>
        <taxon>Euthyneura</taxon>
        <taxon>Panpulmonata</taxon>
        <taxon>Sacoglossa</taxon>
        <taxon>Placobranchoidea</taxon>
        <taxon>Plakobranchidae</taxon>
        <taxon>Plakobranchus</taxon>
    </lineage>
</organism>